<feature type="compositionally biased region" description="Polar residues" evidence="1">
    <location>
        <begin position="218"/>
        <end position="231"/>
    </location>
</feature>
<evidence type="ECO:0000313" key="2">
    <source>
        <dbReference type="EMBL" id="KAK0729343.1"/>
    </source>
</evidence>
<sequence>MTITAARLGQTYKMTNGALDKNAGATGDKSNGWSSELVSRMQHPNEVAGKPVQDGSSAVDYRETWRVGRSFIGARPGSLERSRMSVEDVALRIQARDCPAPRSTVECVARVGEVVVKKGAIGSFFSCFANDNYFQGVNTPSQAVGRQPEACYTILLSTQKQCCKLGGPVWGCWAQPWRSWGGCALACCSSCMTAREREGGNKEPEKWAPPNSPKIEAQQDTKQQNSWRTPL</sequence>
<protein>
    <submittedName>
        <fullName evidence="2">Uncharacterized protein</fullName>
    </submittedName>
</protein>
<evidence type="ECO:0000256" key="1">
    <source>
        <dbReference type="SAM" id="MobiDB-lite"/>
    </source>
</evidence>
<name>A0AA40B7Z8_9PEZI</name>
<comment type="caution">
    <text evidence="2">The sequence shown here is derived from an EMBL/GenBank/DDBJ whole genome shotgun (WGS) entry which is preliminary data.</text>
</comment>
<proteinExistence type="predicted"/>
<keyword evidence="3" id="KW-1185">Reference proteome</keyword>
<dbReference type="AlphaFoldDB" id="A0AA40B7Z8"/>
<reference evidence="2" key="1">
    <citation type="submission" date="2023-06" db="EMBL/GenBank/DDBJ databases">
        <title>Genome-scale phylogeny and comparative genomics of the fungal order Sordariales.</title>
        <authorList>
            <consortium name="Lawrence Berkeley National Laboratory"/>
            <person name="Hensen N."/>
            <person name="Bonometti L."/>
            <person name="Westerberg I."/>
            <person name="Brannstrom I.O."/>
            <person name="Guillou S."/>
            <person name="Cros-Aarteil S."/>
            <person name="Calhoun S."/>
            <person name="Haridas S."/>
            <person name="Kuo A."/>
            <person name="Mondo S."/>
            <person name="Pangilinan J."/>
            <person name="Riley R."/>
            <person name="Labutti K."/>
            <person name="Andreopoulos B."/>
            <person name="Lipzen A."/>
            <person name="Chen C."/>
            <person name="Yanf M."/>
            <person name="Daum C."/>
            <person name="Ng V."/>
            <person name="Clum A."/>
            <person name="Steindorff A."/>
            <person name="Ohm R."/>
            <person name="Martin F."/>
            <person name="Silar P."/>
            <person name="Natvig D."/>
            <person name="Lalanne C."/>
            <person name="Gautier V."/>
            <person name="Ament-Velasquez S.L."/>
            <person name="Kruys A."/>
            <person name="Hutchinson M.I."/>
            <person name="Powell A.J."/>
            <person name="Barry K."/>
            <person name="Miller A.N."/>
            <person name="Grigoriev I.V."/>
            <person name="Debuchy R."/>
            <person name="Gladieux P."/>
            <person name="Thoren M.H."/>
            <person name="Johannesson H."/>
        </authorList>
    </citation>
    <scope>NUCLEOTIDE SEQUENCE</scope>
    <source>
        <strain evidence="2">CBS 540.89</strain>
    </source>
</reference>
<dbReference type="Proteomes" id="UP001172159">
    <property type="component" value="Unassembled WGS sequence"/>
</dbReference>
<gene>
    <name evidence="2" type="ORF">B0T21DRAFT_350247</name>
</gene>
<organism evidence="2 3">
    <name type="scientific">Apiosordaria backusii</name>
    <dbReference type="NCBI Taxonomy" id="314023"/>
    <lineage>
        <taxon>Eukaryota</taxon>
        <taxon>Fungi</taxon>
        <taxon>Dikarya</taxon>
        <taxon>Ascomycota</taxon>
        <taxon>Pezizomycotina</taxon>
        <taxon>Sordariomycetes</taxon>
        <taxon>Sordariomycetidae</taxon>
        <taxon>Sordariales</taxon>
        <taxon>Lasiosphaeriaceae</taxon>
        <taxon>Apiosordaria</taxon>
    </lineage>
</organism>
<evidence type="ECO:0000313" key="3">
    <source>
        <dbReference type="Proteomes" id="UP001172159"/>
    </source>
</evidence>
<feature type="region of interest" description="Disordered" evidence="1">
    <location>
        <begin position="197"/>
        <end position="231"/>
    </location>
</feature>
<accession>A0AA40B7Z8</accession>
<feature type="compositionally biased region" description="Basic and acidic residues" evidence="1">
    <location>
        <begin position="197"/>
        <end position="206"/>
    </location>
</feature>
<dbReference type="EMBL" id="JAUKTV010000009">
    <property type="protein sequence ID" value="KAK0729343.1"/>
    <property type="molecule type" value="Genomic_DNA"/>
</dbReference>